<dbReference type="InterPro" id="IPR041588">
    <property type="entry name" value="Integrase_H2C2"/>
</dbReference>
<feature type="region of interest" description="Disordered" evidence="1">
    <location>
        <begin position="1"/>
        <end position="29"/>
    </location>
</feature>
<dbReference type="PANTHER" id="PTHR37984">
    <property type="entry name" value="PROTEIN CBG26694"/>
    <property type="match status" value="1"/>
</dbReference>
<dbReference type="Gene3D" id="1.10.340.70">
    <property type="match status" value="1"/>
</dbReference>
<dbReference type="PROSITE" id="PS50994">
    <property type="entry name" value="INTEGRASE"/>
    <property type="match status" value="1"/>
</dbReference>
<dbReference type="InterPro" id="IPR050951">
    <property type="entry name" value="Retrovirus_Pol_polyprotein"/>
</dbReference>
<protein>
    <recommendedName>
        <fullName evidence="2">Integrase catalytic domain-containing protein</fullName>
    </recommendedName>
</protein>
<evidence type="ECO:0000313" key="3">
    <source>
        <dbReference type="EMBL" id="KAF4646409.1"/>
    </source>
</evidence>
<evidence type="ECO:0000313" key="4">
    <source>
        <dbReference type="Proteomes" id="UP000591131"/>
    </source>
</evidence>
<gene>
    <name evidence="3" type="ORF">FOL47_006369</name>
</gene>
<feature type="domain" description="Integrase catalytic" evidence="2">
    <location>
        <begin position="107"/>
        <end position="147"/>
    </location>
</feature>
<dbReference type="PANTHER" id="PTHR37984:SF5">
    <property type="entry name" value="PROTEIN NYNRIN-LIKE"/>
    <property type="match status" value="1"/>
</dbReference>
<dbReference type="OrthoDB" id="5982845at2759"/>
<feature type="non-terminal residue" evidence="3">
    <location>
        <position position="1"/>
    </location>
</feature>
<dbReference type="Proteomes" id="UP000591131">
    <property type="component" value="Unassembled WGS sequence"/>
</dbReference>
<sequence>LGGEEQAWWPSNSELRQAQGIGPSSDLEKKNGLPVLPECLHRDVILRLHTSLVHAGERAIKEALKRVFYVPNLALAVRSALQECKDERCLRERTRKTPMHTSNPRRLATFPWEMVAVDVTYYQGRAILVVVDEYSRYAVAQIVRSEA</sequence>
<dbReference type="GO" id="GO:0015074">
    <property type="term" value="P:DNA integration"/>
    <property type="evidence" value="ECO:0007669"/>
    <property type="project" value="InterPro"/>
</dbReference>
<keyword evidence="4" id="KW-1185">Reference proteome</keyword>
<dbReference type="EMBL" id="JAAPAO010003537">
    <property type="protein sequence ID" value="KAF4646409.1"/>
    <property type="molecule type" value="Genomic_DNA"/>
</dbReference>
<accession>A0A7J6KI94</accession>
<dbReference type="AlphaFoldDB" id="A0A7J6KI94"/>
<proteinExistence type="predicted"/>
<name>A0A7J6KI94_PERCH</name>
<dbReference type="InterPro" id="IPR012337">
    <property type="entry name" value="RNaseH-like_sf"/>
</dbReference>
<evidence type="ECO:0000259" key="2">
    <source>
        <dbReference type="PROSITE" id="PS50994"/>
    </source>
</evidence>
<dbReference type="InterPro" id="IPR001584">
    <property type="entry name" value="Integrase_cat-core"/>
</dbReference>
<reference evidence="3 4" key="1">
    <citation type="submission" date="2020-04" db="EMBL/GenBank/DDBJ databases">
        <title>Perkinsus chesapeaki whole genome sequence.</title>
        <authorList>
            <person name="Bogema D.R."/>
        </authorList>
    </citation>
    <scope>NUCLEOTIDE SEQUENCE [LARGE SCALE GENOMIC DNA]</scope>
    <source>
        <strain evidence="3">ATCC PRA-425</strain>
    </source>
</reference>
<comment type="caution">
    <text evidence="3">The sequence shown here is derived from an EMBL/GenBank/DDBJ whole genome shotgun (WGS) entry which is preliminary data.</text>
</comment>
<organism evidence="3 4">
    <name type="scientific">Perkinsus chesapeaki</name>
    <name type="common">Clam parasite</name>
    <name type="synonym">Perkinsus andrewsi</name>
    <dbReference type="NCBI Taxonomy" id="330153"/>
    <lineage>
        <taxon>Eukaryota</taxon>
        <taxon>Sar</taxon>
        <taxon>Alveolata</taxon>
        <taxon>Perkinsozoa</taxon>
        <taxon>Perkinsea</taxon>
        <taxon>Perkinsida</taxon>
        <taxon>Perkinsidae</taxon>
        <taxon>Perkinsus</taxon>
    </lineage>
</organism>
<evidence type="ECO:0000256" key="1">
    <source>
        <dbReference type="SAM" id="MobiDB-lite"/>
    </source>
</evidence>
<feature type="non-terminal residue" evidence="3">
    <location>
        <position position="147"/>
    </location>
</feature>
<dbReference type="Pfam" id="PF17921">
    <property type="entry name" value="Integrase_H2C2"/>
    <property type="match status" value="1"/>
</dbReference>
<dbReference type="SUPFAM" id="SSF53098">
    <property type="entry name" value="Ribonuclease H-like"/>
    <property type="match status" value="1"/>
</dbReference>